<dbReference type="SUPFAM" id="SSF54197">
    <property type="entry name" value="HIT-like"/>
    <property type="match status" value="1"/>
</dbReference>
<dbReference type="Proteomes" id="UP000094385">
    <property type="component" value="Unassembled WGS sequence"/>
</dbReference>
<dbReference type="PANTHER" id="PTHR46648">
    <property type="entry name" value="HIT FAMILY PROTEIN 1"/>
    <property type="match status" value="1"/>
</dbReference>
<dbReference type="AlphaFoldDB" id="A0A1E3QGR6"/>
<dbReference type="STRING" id="675824.A0A1E3QGR6"/>
<dbReference type="GO" id="GO:0009117">
    <property type="term" value="P:nucleotide metabolic process"/>
    <property type="evidence" value="ECO:0007669"/>
    <property type="project" value="TreeGrafter"/>
</dbReference>
<name>A0A1E3QGR6_LIPST</name>
<proteinExistence type="predicted"/>
<keyword evidence="6" id="KW-1185">Reference proteome</keyword>
<evidence type="ECO:0000256" key="1">
    <source>
        <dbReference type="PIRSR" id="PIRSR601310-1"/>
    </source>
</evidence>
<dbReference type="PROSITE" id="PS00892">
    <property type="entry name" value="HIT_1"/>
    <property type="match status" value="1"/>
</dbReference>
<dbReference type="GO" id="GO:0003824">
    <property type="term" value="F:catalytic activity"/>
    <property type="evidence" value="ECO:0007669"/>
    <property type="project" value="InterPro"/>
</dbReference>
<dbReference type="Pfam" id="PF01230">
    <property type="entry name" value="HIT"/>
    <property type="match status" value="1"/>
</dbReference>
<gene>
    <name evidence="5" type="ORF">LIPSTDRAFT_143870</name>
</gene>
<dbReference type="PROSITE" id="PS51084">
    <property type="entry name" value="HIT_2"/>
    <property type="match status" value="1"/>
</dbReference>
<dbReference type="Gene3D" id="3.30.428.10">
    <property type="entry name" value="HIT-like"/>
    <property type="match status" value="1"/>
</dbReference>
<reference evidence="5 6" key="1">
    <citation type="journal article" date="2016" name="Proc. Natl. Acad. Sci. U.S.A.">
        <title>Comparative genomics of biotechnologically important yeasts.</title>
        <authorList>
            <person name="Riley R."/>
            <person name="Haridas S."/>
            <person name="Wolfe K.H."/>
            <person name="Lopes M.R."/>
            <person name="Hittinger C.T."/>
            <person name="Goeker M."/>
            <person name="Salamov A.A."/>
            <person name="Wisecaver J.H."/>
            <person name="Long T.M."/>
            <person name="Calvey C.H."/>
            <person name="Aerts A.L."/>
            <person name="Barry K.W."/>
            <person name="Choi C."/>
            <person name="Clum A."/>
            <person name="Coughlan A.Y."/>
            <person name="Deshpande S."/>
            <person name="Douglass A.P."/>
            <person name="Hanson S.J."/>
            <person name="Klenk H.-P."/>
            <person name="LaButti K.M."/>
            <person name="Lapidus A."/>
            <person name="Lindquist E.A."/>
            <person name="Lipzen A.M."/>
            <person name="Meier-Kolthoff J.P."/>
            <person name="Ohm R.A."/>
            <person name="Otillar R.P."/>
            <person name="Pangilinan J.L."/>
            <person name="Peng Y."/>
            <person name="Rokas A."/>
            <person name="Rosa C.A."/>
            <person name="Scheuner C."/>
            <person name="Sibirny A.A."/>
            <person name="Slot J.C."/>
            <person name="Stielow J.B."/>
            <person name="Sun H."/>
            <person name="Kurtzman C.P."/>
            <person name="Blackwell M."/>
            <person name="Grigoriev I.V."/>
            <person name="Jeffries T.W."/>
        </authorList>
    </citation>
    <scope>NUCLEOTIDE SEQUENCE [LARGE SCALE GENOMIC DNA]</scope>
    <source>
        <strain evidence="5 6">NRRL Y-11557</strain>
    </source>
</reference>
<dbReference type="OrthoDB" id="672793at2759"/>
<dbReference type="EMBL" id="KV454289">
    <property type="protein sequence ID" value="ODQ76798.1"/>
    <property type="molecule type" value="Genomic_DNA"/>
</dbReference>
<dbReference type="InterPro" id="IPR011146">
    <property type="entry name" value="HIT-like"/>
</dbReference>
<dbReference type="InterPro" id="IPR019808">
    <property type="entry name" value="Histidine_triad_CS"/>
</dbReference>
<organism evidence="5 6">
    <name type="scientific">Lipomyces starkeyi NRRL Y-11557</name>
    <dbReference type="NCBI Taxonomy" id="675824"/>
    <lineage>
        <taxon>Eukaryota</taxon>
        <taxon>Fungi</taxon>
        <taxon>Dikarya</taxon>
        <taxon>Ascomycota</taxon>
        <taxon>Saccharomycotina</taxon>
        <taxon>Lipomycetes</taxon>
        <taxon>Lipomycetales</taxon>
        <taxon>Lipomycetaceae</taxon>
        <taxon>Lipomyces</taxon>
    </lineage>
</organism>
<evidence type="ECO:0000256" key="2">
    <source>
        <dbReference type="PIRSR" id="PIRSR601310-3"/>
    </source>
</evidence>
<feature type="domain" description="HIT" evidence="4">
    <location>
        <begin position="25"/>
        <end position="147"/>
    </location>
</feature>
<feature type="short sequence motif" description="Histidine triad motif" evidence="2 3">
    <location>
        <begin position="128"/>
        <end position="132"/>
    </location>
</feature>
<evidence type="ECO:0000313" key="6">
    <source>
        <dbReference type="Proteomes" id="UP000094385"/>
    </source>
</evidence>
<evidence type="ECO:0000259" key="4">
    <source>
        <dbReference type="PROSITE" id="PS51084"/>
    </source>
</evidence>
<dbReference type="PANTHER" id="PTHR46648:SF2">
    <property type="entry name" value="HIT DOMAIN-CONTAINING PROTEIN"/>
    <property type="match status" value="1"/>
</dbReference>
<evidence type="ECO:0000256" key="3">
    <source>
        <dbReference type="PROSITE-ProRule" id="PRU00464"/>
    </source>
</evidence>
<sequence>MAGCIFCAIAASVPVFDPTSSPSPLEQEFYPAPFTQHNVILSTQTYIAFLDIQPLVSSACHILLIPRRHYERISDFPKPGTNDDDGVNRDLGWLLPVLGSALRDSFRDITDFNIVQNNGPAAGQVVPHVHIHIIARPAISTSNDPLQSSTTITQRLEYASLIFGKGPRSDLDPEAARNTCDVLRTYLYHNYWRNKRQRMESSKL</sequence>
<accession>A0A1E3QGR6</accession>
<feature type="active site" description="Tele-AMP-histidine intermediate" evidence="1">
    <location>
        <position position="130"/>
    </location>
</feature>
<evidence type="ECO:0000313" key="5">
    <source>
        <dbReference type="EMBL" id="ODQ76798.1"/>
    </source>
</evidence>
<dbReference type="InterPro" id="IPR036265">
    <property type="entry name" value="HIT-like_sf"/>
</dbReference>
<protein>
    <recommendedName>
        <fullName evidence="4">HIT domain-containing protein</fullName>
    </recommendedName>
</protein>
<dbReference type="InterPro" id="IPR001310">
    <property type="entry name" value="Histidine_triad_HIT"/>
</dbReference>